<keyword evidence="2" id="KW-1185">Reference proteome</keyword>
<gene>
    <name evidence="1" type="ORF">NIK97_06730</name>
</gene>
<dbReference type="InterPro" id="IPR019289">
    <property type="entry name" value="Phage_tail_E/E"/>
</dbReference>
<organism evidence="1 2">
    <name type="scientific">Brucella pseudintermedia</name>
    <dbReference type="NCBI Taxonomy" id="370111"/>
    <lineage>
        <taxon>Bacteria</taxon>
        <taxon>Pseudomonadati</taxon>
        <taxon>Pseudomonadota</taxon>
        <taxon>Alphaproteobacteria</taxon>
        <taxon>Hyphomicrobiales</taxon>
        <taxon>Brucellaceae</taxon>
        <taxon>Brucella/Ochrobactrum group</taxon>
        <taxon>Brucella</taxon>
    </lineage>
</organism>
<evidence type="ECO:0000313" key="2">
    <source>
        <dbReference type="Proteomes" id="UP001058739"/>
    </source>
</evidence>
<evidence type="ECO:0000313" key="1">
    <source>
        <dbReference type="EMBL" id="UWL59245.1"/>
    </source>
</evidence>
<proteinExistence type="predicted"/>
<sequence>MTWKTKAVPLQHPIAVGEKTVAAITLREPDLNALEVIEGLGLADGVAPKLSQIRGIIAALGDQPDEVLGKLHRDDVATLTEALLPFLSGEETTAAEATTVVS</sequence>
<dbReference type="RefSeq" id="WP_167518115.1">
    <property type="nucleotide sequence ID" value="NZ_CP099967.1"/>
</dbReference>
<name>A0ABY5U7C1_9HYPH</name>
<accession>A0ABY5U7C1</accession>
<dbReference type="Pfam" id="PF10109">
    <property type="entry name" value="Phage_TAC_7"/>
    <property type="match status" value="1"/>
</dbReference>
<reference evidence="1" key="1">
    <citation type="submission" date="2022-06" db="EMBL/GenBank/DDBJ databases">
        <title>Complete Genome Sequence of Deoxynivalenol-bioadsorption Ochrobactrum pseudintermedium ASAG-D25.</title>
        <authorList>
            <person name="Wang N."/>
        </authorList>
    </citation>
    <scope>NUCLEOTIDE SEQUENCE</scope>
    <source>
        <strain evidence="1">ASAG-D25</strain>
    </source>
</reference>
<dbReference type="Proteomes" id="UP001058739">
    <property type="component" value="Chromosome 01"/>
</dbReference>
<protein>
    <submittedName>
        <fullName evidence="1">Phage tail assembly protein</fullName>
    </submittedName>
</protein>
<dbReference type="EMBL" id="CP099967">
    <property type="protein sequence ID" value="UWL59245.1"/>
    <property type="molecule type" value="Genomic_DNA"/>
</dbReference>